<evidence type="ECO:0000256" key="1">
    <source>
        <dbReference type="ARBA" id="ARBA00005254"/>
    </source>
</evidence>
<comment type="caution">
    <text evidence="3">The sequence shown here is derived from an EMBL/GenBank/DDBJ whole genome shotgun (WGS) entry which is preliminary data.</text>
</comment>
<dbReference type="AlphaFoldDB" id="A0A420F888"/>
<gene>
    <name evidence="3" type="ORF">D7I43_00555</name>
</gene>
<dbReference type="InterPro" id="IPR002539">
    <property type="entry name" value="MaoC-like_dom"/>
</dbReference>
<dbReference type="CDD" id="cd03450">
    <property type="entry name" value="NodN"/>
    <property type="match status" value="1"/>
</dbReference>
<dbReference type="Gene3D" id="3.10.129.10">
    <property type="entry name" value="Hotdog Thioesterase"/>
    <property type="match status" value="1"/>
</dbReference>
<organism evidence="3 4">
    <name type="scientific">Micromonospora globbae</name>
    <dbReference type="NCBI Taxonomy" id="1894969"/>
    <lineage>
        <taxon>Bacteria</taxon>
        <taxon>Bacillati</taxon>
        <taxon>Actinomycetota</taxon>
        <taxon>Actinomycetes</taxon>
        <taxon>Micromonosporales</taxon>
        <taxon>Micromonosporaceae</taxon>
        <taxon>Micromonospora</taxon>
    </lineage>
</organism>
<protein>
    <submittedName>
        <fullName evidence="3">MaoC family dehydratase</fullName>
    </submittedName>
</protein>
<feature type="domain" description="MaoC-like" evidence="2">
    <location>
        <begin position="12"/>
        <end position="131"/>
    </location>
</feature>
<proteinExistence type="inferred from homology"/>
<dbReference type="Proteomes" id="UP000285744">
    <property type="component" value="Unassembled WGS sequence"/>
</dbReference>
<dbReference type="PANTHER" id="PTHR42993:SF1">
    <property type="entry name" value="MAOC-LIKE DEHYDRATASE DOMAIN-CONTAINING PROTEIN"/>
    <property type="match status" value="1"/>
</dbReference>
<reference evidence="3 4" key="1">
    <citation type="journal article" date="2018" name="Int. J. Syst. Evol. Microbiol.">
        <title>Micromonospora globbae sp. nov., an endophytic actinomycete isolated from roots of Globba winitii C. H. Wright.</title>
        <authorList>
            <person name="Kuncharoen N."/>
            <person name="Pittayakhajonwut P."/>
            <person name="Tanasupawat S."/>
        </authorList>
    </citation>
    <scope>NUCLEOTIDE SEQUENCE [LARGE SCALE GENOMIC DNA]</scope>
    <source>
        <strain evidence="3 4">WPS1-2</strain>
    </source>
</reference>
<evidence type="ECO:0000313" key="4">
    <source>
        <dbReference type="Proteomes" id="UP000285744"/>
    </source>
</evidence>
<dbReference type="InterPro" id="IPR029069">
    <property type="entry name" value="HotDog_dom_sf"/>
</dbReference>
<comment type="similarity">
    <text evidence="1">Belongs to the enoyl-CoA hydratase/isomerase family.</text>
</comment>
<dbReference type="OrthoDB" id="9801735at2"/>
<accession>A0A420F888</accession>
<dbReference type="EMBL" id="RAQQ01000001">
    <property type="protein sequence ID" value="RKF29111.1"/>
    <property type="molecule type" value="Genomic_DNA"/>
</dbReference>
<dbReference type="PANTHER" id="PTHR42993">
    <property type="entry name" value="MAOC-LIKE DEHYDRATASE DOMAIN-CONTAINING PROTEIN"/>
    <property type="match status" value="1"/>
</dbReference>
<name>A0A420F888_9ACTN</name>
<dbReference type="Pfam" id="PF01575">
    <property type="entry name" value="MaoC_dehydratas"/>
    <property type="match status" value="1"/>
</dbReference>
<dbReference type="InterPro" id="IPR039375">
    <property type="entry name" value="NodN-like"/>
</dbReference>
<dbReference type="RefSeq" id="WP_120326350.1">
    <property type="nucleotide sequence ID" value="NZ_RAQQ01000001.1"/>
</dbReference>
<dbReference type="SUPFAM" id="SSF54637">
    <property type="entry name" value="Thioesterase/thiol ester dehydrase-isomerase"/>
    <property type="match status" value="1"/>
</dbReference>
<sequence>MRTFASVDELAGAVGETLGPGPWLPIDQKRVDLFADATDDHQWIHVDPERAAAGPFGGTVAHGYLTLSLLPALVGGLWRVGGVGMGVNYGLNRVRFPAPVRVGSRVRASATLADVSPVDGGVQVVAAVTVESDAGGKPVCVAETVSRLYREVSR</sequence>
<evidence type="ECO:0000259" key="2">
    <source>
        <dbReference type="Pfam" id="PF01575"/>
    </source>
</evidence>
<evidence type="ECO:0000313" key="3">
    <source>
        <dbReference type="EMBL" id="RKF29111.1"/>
    </source>
</evidence>